<evidence type="ECO:0000313" key="1">
    <source>
        <dbReference type="EMBL" id="NYZ66651.1"/>
    </source>
</evidence>
<dbReference type="InterPro" id="IPR036597">
    <property type="entry name" value="Fido-like_dom_sf"/>
</dbReference>
<dbReference type="AlphaFoldDB" id="A0A853I9W2"/>
<evidence type="ECO:0000313" key="2">
    <source>
        <dbReference type="Proteomes" id="UP000569732"/>
    </source>
</evidence>
<gene>
    <name evidence="1" type="ORF">H0A36_11585</name>
</gene>
<proteinExistence type="predicted"/>
<dbReference type="RefSeq" id="WP_180568680.1">
    <property type="nucleotide sequence ID" value="NZ_JACCKB010000016.1"/>
</dbReference>
<evidence type="ECO:0008006" key="3">
    <source>
        <dbReference type="Google" id="ProtNLM"/>
    </source>
</evidence>
<reference evidence="1 2" key="1">
    <citation type="submission" date="2020-07" db="EMBL/GenBank/DDBJ databases">
        <title>Endozoicomonas sp. nov., isolated from sediment.</title>
        <authorList>
            <person name="Gu T."/>
        </authorList>
    </citation>
    <scope>NUCLEOTIDE SEQUENCE [LARGE SCALE GENOMIC DNA]</scope>
    <source>
        <strain evidence="1 2">SM1973</strain>
    </source>
</reference>
<protein>
    <recommendedName>
        <fullName evidence="3">Fido domain-containing protein</fullName>
    </recommendedName>
</protein>
<accession>A0A853I9W2</accession>
<name>A0A853I9W2_9GAMM</name>
<comment type="caution">
    <text evidence="1">The sequence shown here is derived from an EMBL/GenBank/DDBJ whole genome shotgun (WGS) entry which is preliminary data.</text>
</comment>
<sequence length="404" mass="44690">MISGVLNNSTALTGSSKLATNPSYKAISNLIAKQLSDQSSHQELTSALVKAIEFKQKSASAGLAAIDVAAKLKQAILDNDKINPEFKGLKDKLLTILIGIYRKLEAEPILHKAMNNHKALQAFDKQQAWRLMTDHSQQELRGEYGFEDEAGYLAAMFYGFSHMLSTVEQPLDTTLLEKLQSKAVAGVLPVGKTMQEQLIQEQYGLPEITLPTGYQDQQAVTKSLMAGDPLIDKQVNASETGLIELIKGYQLEPWFEVLGVILKDGSLSYEDAQQINLQIKPRTAAQCTELTADILTDYNQAQSFSRTENDKLAAIARCCQELARAKPFIDGNIRTIGVLVANKLLLQQQLTPVIMPNPHRFTAFSAKELLSEMKFGQSLFENYTLTQFKPVSESEGIPSYAKFI</sequence>
<dbReference type="EMBL" id="JACCKB010000016">
    <property type="protein sequence ID" value="NYZ66651.1"/>
    <property type="molecule type" value="Genomic_DNA"/>
</dbReference>
<dbReference type="Gene3D" id="1.10.3290.10">
    <property type="entry name" value="Fido-like domain"/>
    <property type="match status" value="1"/>
</dbReference>
<dbReference type="Proteomes" id="UP000569732">
    <property type="component" value="Unassembled WGS sequence"/>
</dbReference>
<organism evidence="1 2">
    <name type="scientific">Spartinivicinus marinus</name>
    <dbReference type="NCBI Taxonomy" id="2994442"/>
    <lineage>
        <taxon>Bacteria</taxon>
        <taxon>Pseudomonadati</taxon>
        <taxon>Pseudomonadota</taxon>
        <taxon>Gammaproteobacteria</taxon>
        <taxon>Oceanospirillales</taxon>
        <taxon>Zooshikellaceae</taxon>
        <taxon>Spartinivicinus</taxon>
    </lineage>
</organism>
<keyword evidence="2" id="KW-1185">Reference proteome</keyword>